<feature type="region of interest" description="Disordered" evidence="2">
    <location>
        <begin position="557"/>
        <end position="582"/>
    </location>
</feature>
<dbReference type="PANTHER" id="PTHR13707">
    <property type="entry name" value="KETOACID-COENZYME A TRANSFERASE"/>
    <property type="match status" value="1"/>
</dbReference>
<evidence type="ECO:0000256" key="2">
    <source>
        <dbReference type="SAM" id="MobiDB-lite"/>
    </source>
</evidence>
<dbReference type="Gene3D" id="3.40.1080.10">
    <property type="entry name" value="Glutaconate Coenzyme A-transferase"/>
    <property type="match status" value="2"/>
</dbReference>
<dbReference type="NCBIfam" id="TIGR02429">
    <property type="entry name" value="pcaI_scoA_fam"/>
    <property type="match status" value="1"/>
</dbReference>
<comment type="caution">
    <text evidence="3">The sequence shown here is derived from an EMBL/GenBank/DDBJ whole genome shotgun (WGS) entry which is preliminary data.</text>
</comment>
<evidence type="ECO:0000256" key="1">
    <source>
        <dbReference type="ARBA" id="ARBA00022679"/>
    </source>
</evidence>
<dbReference type="AlphaFoldDB" id="A0A3R7X083"/>
<dbReference type="InterPro" id="IPR004165">
    <property type="entry name" value="CoA_trans_fam_I"/>
</dbReference>
<accession>A0A3R7X083</accession>
<reference evidence="3" key="1">
    <citation type="submission" date="2018-07" db="EMBL/GenBank/DDBJ databases">
        <title>Annotation of Aphanomyces astaci genome assembly.</title>
        <authorList>
            <person name="Studholme D.J."/>
        </authorList>
    </citation>
    <scope>NUCLEOTIDE SEQUENCE [LARGE SCALE GENOMIC DNA]</scope>
    <source>
        <strain evidence="3">Pc</strain>
    </source>
</reference>
<dbReference type="Proteomes" id="UP000284702">
    <property type="component" value="Unassembled WGS sequence"/>
</dbReference>
<dbReference type="VEuPathDB" id="FungiDB:H257_07810"/>
<evidence type="ECO:0000313" key="4">
    <source>
        <dbReference type="Proteomes" id="UP000284702"/>
    </source>
</evidence>
<dbReference type="GO" id="GO:0008260">
    <property type="term" value="F:succinyl-CoA:3-oxo-acid CoA-transferase activity"/>
    <property type="evidence" value="ECO:0007669"/>
    <property type="project" value="TreeGrafter"/>
</dbReference>
<dbReference type="PROSITE" id="PS01274">
    <property type="entry name" value="COA_TRANSF_2"/>
    <property type="match status" value="1"/>
</dbReference>
<dbReference type="InterPro" id="IPR012792">
    <property type="entry name" value="3-oxoacid_CoA-transf_A"/>
</dbReference>
<name>A0A3R7X083_APHAT</name>
<feature type="region of interest" description="Disordered" evidence="2">
    <location>
        <begin position="1"/>
        <end position="49"/>
    </location>
</feature>
<dbReference type="SUPFAM" id="SSF100950">
    <property type="entry name" value="NagB/RpiA/CoA transferase-like"/>
    <property type="match status" value="2"/>
</dbReference>
<dbReference type="FunFam" id="3.40.1080.10:FF:000001">
    <property type="entry name" value="Succinyl-coa:3-ketoacid-coenzyme a transferase subunit b"/>
    <property type="match status" value="1"/>
</dbReference>
<dbReference type="SUPFAM" id="SSF48452">
    <property type="entry name" value="TPR-like"/>
    <property type="match status" value="1"/>
</dbReference>
<proteinExistence type="predicted"/>
<protein>
    <recommendedName>
        <fullName evidence="5">3-oxoacid CoA-transferase</fullName>
    </recommendedName>
</protein>
<dbReference type="Pfam" id="PF01144">
    <property type="entry name" value="CoA_trans"/>
    <property type="match status" value="2"/>
</dbReference>
<feature type="compositionally biased region" description="Low complexity" evidence="2">
    <location>
        <begin position="11"/>
        <end position="36"/>
    </location>
</feature>
<evidence type="ECO:0008006" key="5">
    <source>
        <dbReference type="Google" id="ProtNLM"/>
    </source>
</evidence>
<keyword evidence="4" id="KW-1185">Reference proteome</keyword>
<gene>
    <name evidence="3" type="ORF">B5M09_006378</name>
</gene>
<sequence>MSSGPGSLAKSLSEPSMRPSSSSSSSHRTGGSLASSYRRPQSTMHRSASGLTHLETLDVETWGDKLQVLNSLLEHDKDDAVSTEMFLLLTLESKEERAATALDVTSTDDVLETLNHWSLLERVSVPRKVVQTSPSSGAAKPTYETVTQYRLHSMIQLFAEDEANRRSFENAQNYALYLTWRRRFVRHYYAILTRASCNFRSVGNLNLFDQHRSNIESALRIAEQLARHSEYLARDMNATKARDEAEDECTSTSGDDVDVPVVDTLLYALLIVRGRFIFRVRLDPRQRMEVYEKAIQLSQSARVLNCSCGHMENDSTALMTTDADLDDDTPVVRDTYDTPSKDAPPCKCAGVMELLALEVLMVMEMGYAYYDVTDYARSEHMYRESLRLQRDVLKRENHSHVAEVMNYLGICLSTRKGFNAVNQSLFRQAESLLIEAKTMRELVLGTLHVDYATSLNNLANFYKSALQMLSSRHTDGPDSKLFGWGGVLLKSDDQIMDLYEESLAIRKMLSPDQMHPHVAQSLNNMALFLSHTLDKPPRKYVHCHDGEKMLLEGQLMRRRSSHPSSWGGSQSSTNSYQQPPATSSFRRHVNESFCSMESDSTGGDSTLSSSSAAPSVEKLALASILSPEIMLRQARRLHASVMPAASALNAQRFFSSKVYANADDAVKDIKSGSKLIVGGFGLCGIPESSIDALVSLGSKDLTCVSNNAGVDDYGLGLLLQSRQIKRMISSYVGENALFEKLYLSGELEVELTPQEGGFGIKLKSDGSVDIPSKAREVREFNGRHYVMEEGITGDFALVKAWKGDKDGNLVFKGTTRNFNVDAAKAGRTTIVEVEELVETGALHPDEIHVPGVYVQRIFKATKNEKRIERLTVSDNAKSAKVTPDRERIIKRAAKELQDGMYVNLGIGLPTLAPNYVPSHVKVVLQSENGLLGMGPYPKTGDQDPDLINAGKETVTYLPGSSTFSSSESFGMIRGGHIHLTILGALQVAQNGDLANWIIPGKMVKGMGGAMDLVGSGNRVVVTMEHNAKNGSAKILKSCKLPLTGKQVVSRIITELAVFDVVDGGLVLIEHAPGVTVDEIKKRTEADFTVSQTLTTMD</sequence>
<dbReference type="Gene3D" id="1.25.40.10">
    <property type="entry name" value="Tetratricopeptide repeat domain"/>
    <property type="match status" value="1"/>
</dbReference>
<keyword evidence="1" id="KW-0808">Transferase</keyword>
<feature type="compositionally biased region" description="Low complexity" evidence="2">
    <location>
        <begin position="562"/>
        <end position="575"/>
    </location>
</feature>
<organism evidence="3 4">
    <name type="scientific">Aphanomyces astaci</name>
    <name type="common">Crayfish plague agent</name>
    <dbReference type="NCBI Taxonomy" id="112090"/>
    <lineage>
        <taxon>Eukaryota</taxon>
        <taxon>Sar</taxon>
        <taxon>Stramenopiles</taxon>
        <taxon>Oomycota</taxon>
        <taxon>Saprolegniomycetes</taxon>
        <taxon>Saprolegniales</taxon>
        <taxon>Verrucalvaceae</taxon>
        <taxon>Aphanomyces</taxon>
    </lineage>
</organism>
<dbReference type="EMBL" id="MZMZ02003004">
    <property type="protein sequence ID" value="RQM23227.1"/>
    <property type="molecule type" value="Genomic_DNA"/>
</dbReference>
<evidence type="ECO:0000313" key="3">
    <source>
        <dbReference type="EMBL" id="RQM23227.1"/>
    </source>
</evidence>
<dbReference type="SMART" id="SM00882">
    <property type="entry name" value="CoA_trans"/>
    <property type="match status" value="2"/>
</dbReference>
<dbReference type="NCBIfam" id="TIGR02428">
    <property type="entry name" value="pcaJ_scoB_fam"/>
    <property type="match status" value="1"/>
</dbReference>
<dbReference type="InterPro" id="IPR011990">
    <property type="entry name" value="TPR-like_helical_dom_sf"/>
</dbReference>
<dbReference type="InterPro" id="IPR004164">
    <property type="entry name" value="CoA_transf_AS"/>
</dbReference>
<dbReference type="PANTHER" id="PTHR13707:SF23">
    <property type="entry name" value="SUCCINYL-COA:3-KETOACID-COENZYME A TRANSFERASE"/>
    <property type="match status" value="1"/>
</dbReference>
<feature type="compositionally biased region" description="Polar residues" evidence="2">
    <location>
        <begin position="38"/>
        <end position="49"/>
    </location>
</feature>
<dbReference type="InterPro" id="IPR012791">
    <property type="entry name" value="3-oxoacid_CoA-transf_B"/>
</dbReference>
<dbReference type="InterPro" id="IPR037171">
    <property type="entry name" value="NagB/RpiA_transferase-like"/>
</dbReference>
<dbReference type="VEuPathDB" id="FungiDB:H257_07811"/>